<reference evidence="6 7" key="1">
    <citation type="journal article" date="2023" name="G3 (Bethesda)">
        <title>A chromosome-length genome assembly and annotation of blackberry (Rubus argutus, cv. 'Hillquist').</title>
        <authorList>
            <person name="Bruna T."/>
            <person name="Aryal R."/>
            <person name="Dudchenko O."/>
            <person name="Sargent D.J."/>
            <person name="Mead D."/>
            <person name="Buti M."/>
            <person name="Cavallini A."/>
            <person name="Hytonen T."/>
            <person name="Andres J."/>
            <person name="Pham M."/>
            <person name="Weisz D."/>
            <person name="Mascagni F."/>
            <person name="Usai G."/>
            <person name="Natali L."/>
            <person name="Bassil N."/>
            <person name="Fernandez G.E."/>
            <person name="Lomsadze A."/>
            <person name="Armour M."/>
            <person name="Olukolu B."/>
            <person name="Poorten T."/>
            <person name="Britton C."/>
            <person name="Davik J."/>
            <person name="Ashrafi H."/>
            <person name="Aiden E.L."/>
            <person name="Borodovsky M."/>
            <person name="Worthington M."/>
        </authorList>
    </citation>
    <scope>NUCLEOTIDE SEQUENCE [LARGE SCALE GENOMIC DNA]</scope>
    <source>
        <strain evidence="6">PI 553951</strain>
    </source>
</reference>
<feature type="repeat" description="PPR" evidence="3">
    <location>
        <begin position="544"/>
        <end position="578"/>
    </location>
</feature>
<accession>A0AAW1W7E1</accession>
<proteinExistence type="inferred from homology"/>
<dbReference type="Pfam" id="PF13812">
    <property type="entry name" value="PPR_3"/>
    <property type="match status" value="1"/>
</dbReference>
<feature type="region of interest" description="Disordered" evidence="4">
    <location>
        <begin position="16"/>
        <end position="48"/>
    </location>
</feature>
<dbReference type="Pfam" id="PF13041">
    <property type="entry name" value="PPR_2"/>
    <property type="match status" value="1"/>
</dbReference>
<dbReference type="PANTHER" id="PTHR46128:SF154">
    <property type="entry name" value="PENTACOTRIPEPTIDE-REPEAT REGION OF PRORP DOMAIN-CONTAINING PROTEIN"/>
    <property type="match status" value="1"/>
</dbReference>
<dbReference type="InterPro" id="IPR011990">
    <property type="entry name" value="TPR-like_helical_dom_sf"/>
</dbReference>
<dbReference type="InterPro" id="IPR002885">
    <property type="entry name" value="PPR_rpt"/>
</dbReference>
<dbReference type="Pfam" id="PF17177">
    <property type="entry name" value="PPR_long"/>
    <property type="match status" value="1"/>
</dbReference>
<comment type="caution">
    <text evidence="6">The sequence shown here is derived from an EMBL/GenBank/DDBJ whole genome shotgun (WGS) entry which is preliminary data.</text>
</comment>
<feature type="compositionally biased region" description="Low complexity" evidence="4">
    <location>
        <begin position="36"/>
        <end position="46"/>
    </location>
</feature>
<dbReference type="AlphaFoldDB" id="A0AAW1W7E1"/>
<organism evidence="6 7">
    <name type="scientific">Rubus argutus</name>
    <name type="common">Southern blackberry</name>
    <dbReference type="NCBI Taxonomy" id="59490"/>
    <lineage>
        <taxon>Eukaryota</taxon>
        <taxon>Viridiplantae</taxon>
        <taxon>Streptophyta</taxon>
        <taxon>Embryophyta</taxon>
        <taxon>Tracheophyta</taxon>
        <taxon>Spermatophyta</taxon>
        <taxon>Magnoliopsida</taxon>
        <taxon>eudicotyledons</taxon>
        <taxon>Gunneridae</taxon>
        <taxon>Pentapetalae</taxon>
        <taxon>rosids</taxon>
        <taxon>fabids</taxon>
        <taxon>Rosales</taxon>
        <taxon>Rosaceae</taxon>
        <taxon>Rosoideae</taxon>
        <taxon>Rosoideae incertae sedis</taxon>
        <taxon>Rubus</taxon>
    </lineage>
</organism>
<dbReference type="EMBL" id="JBEDUW010000006">
    <property type="protein sequence ID" value="KAK9920795.1"/>
    <property type="molecule type" value="Genomic_DNA"/>
</dbReference>
<dbReference type="Proteomes" id="UP001457282">
    <property type="component" value="Unassembled WGS sequence"/>
</dbReference>
<feature type="repeat" description="PPR" evidence="3">
    <location>
        <begin position="319"/>
        <end position="349"/>
    </location>
</feature>
<gene>
    <name evidence="6" type="ORF">M0R45_029341</name>
</gene>
<evidence type="ECO:0000256" key="2">
    <source>
        <dbReference type="ARBA" id="ARBA00022737"/>
    </source>
</evidence>
<feature type="repeat" description="PPR" evidence="3">
    <location>
        <begin position="428"/>
        <end position="462"/>
    </location>
</feature>
<dbReference type="NCBIfam" id="TIGR00756">
    <property type="entry name" value="PPR"/>
    <property type="match status" value="6"/>
</dbReference>
<keyword evidence="7" id="KW-1185">Reference proteome</keyword>
<name>A0AAW1W7E1_RUBAR</name>
<feature type="compositionally biased region" description="Polar residues" evidence="4">
    <location>
        <begin position="16"/>
        <end position="26"/>
    </location>
</feature>
<evidence type="ECO:0000313" key="6">
    <source>
        <dbReference type="EMBL" id="KAK9920795.1"/>
    </source>
</evidence>
<dbReference type="PROSITE" id="PS51375">
    <property type="entry name" value="PPR"/>
    <property type="match status" value="7"/>
</dbReference>
<keyword evidence="2" id="KW-0677">Repeat</keyword>
<comment type="similarity">
    <text evidence="1">Belongs to the PPR family. P subfamily.</text>
</comment>
<dbReference type="PANTHER" id="PTHR46128">
    <property type="entry name" value="MITOCHONDRIAL GROUP I INTRON SPLICING FACTOR CCM1"/>
    <property type="match status" value="1"/>
</dbReference>
<evidence type="ECO:0000313" key="7">
    <source>
        <dbReference type="Proteomes" id="UP001457282"/>
    </source>
</evidence>
<evidence type="ECO:0000259" key="5">
    <source>
        <dbReference type="Pfam" id="PF17177"/>
    </source>
</evidence>
<sequence length="819" mass="92056">MRVFIILGYTCSSISTPPNPNGNRSTKPYKPPIPKLSPSKSSPPISTLHSRPPPLFAGRWDPNKTHLSYFADLASKLARDGKLQDFAMIVESVVLSGVKGSQFAAALKVEMVAKGISGFLKEGKVRSVVEVLMKVEELGVRPVELFDGYAMELLGRHCRRLLKFKQVQELVELMEILAGLHFPIKELVEPSEVIKICVDKRSPKLAIRYACIFPHAHILFCNIMYEFGKRRALVSALTAYEASKEKLSGSNMYIYRTIIDVCGLCKDYMKSRYIYEDLLQQKVIPNIYVFNSLMNVNSHDLSYTFHVYKSMQNLGVAADLACYNILLKACCLAGRVDLAQDIYREVQHLESTGVLKLDVFTYSTIVKVFSDAKMWHMALNVKEDMLSAGVMPNTVTWSSLISACANAGLVDKAIQLFEEMLLASCEPNSQCFNILLHACVEACQYDRAFRLFHSFKSNKVQETFGKNYKGLSFKPTTTTYNTLMKACGSDYYHAKALMDEMKTEGLFPNQISWSILADICGSSGNVEGALQILNSMRVAGIQPDVVAYTTAIKICVESENLDLALSLFAEMKRYQIHPNLVTYNTLLRARSRYGSVSEVQQCLAIYQDMRKAGYKPNDYYLEQLIEEWCEGVIQDSSPNQGEFSSWDKADIGRPGSLLLEKVAEHLQQHIADTLAVDLQGLTKVEARIVVLAVLRMIKENYTLGDSIKDDMLIMVGVHNEVDGGSMAHNLEVKDAITKLLQDELGLKVLATGPKIPLDTTIESERPVDSDQNLEKSLGRRNELPSELIYSTRRPVVLERLKVSRKSLQQWLRKRSARRR</sequence>
<protein>
    <recommendedName>
        <fullName evidence="5">PROP1-like PPR domain-containing protein</fullName>
    </recommendedName>
</protein>
<feature type="repeat" description="PPR" evidence="3">
    <location>
        <begin position="393"/>
        <end position="427"/>
    </location>
</feature>
<feature type="repeat" description="PPR" evidence="3">
    <location>
        <begin position="579"/>
        <end position="616"/>
    </location>
</feature>
<evidence type="ECO:0000256" key="3">
    <source>
        <dbReference type="PROSITE-ProRule" id="PRU00708"/>
    </source>
</evidence>
<feature type="repeat" description="PPR" evidence="3">
    <location>
        <begin position="509"/>
        <end position="543"/>
    </location>
</feature>
<dbReference type="Pfam" id="PF01535">
    <property type="entry name" value="PPR"/>
    <property type="match status" value="1"/>
</dbReference>
<evidence type="ECO:0000256" key="4">
    <source>
        <dbReference type="SAM" id="MobiDB-lite"/>
    </source>
</evidence>
<feature type="domain" description="PROP1-like PPR" evidence="5">
    <location>
        <begin position="229"/>
        <end position="354"/>
    </location>
</feature>
<feature type="repeat" description="PPR" evidence="3">
    <location>
        <begin position="358"/>
        <end position="392"/>
    </location>
</feature>
<dbReference type="Gene3D" id="1.25.40.10">
    <property type="entry name" value="Tetratricopeptide repeat domain"/>
    <property type="match status" value="3"/>
</dbReference>
<dbReference type="InterPro" id="IPR033443">
    <property type="entry name" value="PROP1-like_PPR_dom"/>
</dbReference>
<dbReference type="InterPro" id="IPR050872">
    <property type="entry name" value="PPR_P_subfamily"/>
</dbReference>
<evidence type="ECO:0000256" key="1">
    <source>
        <dbReference type="ARBA" id="ARBA00007626"/>
    </source>
</evidence>